<dbReference type="EC" id="2.3.1.275" evidence="10"/>
<dbReference type="SMART" id="SM01207">
    <property type="entry name" value="G3P_acyltransf"/>
    <property type="match status" value="1"/>
</dbReference>
<evidence type="ECO:0000313" key="12">
    <source>
        <dbReference type="Proteomes" id="UP000050668"/>
    </source>
</evidence>
<dbReference type="RefSeq" id="WP_053583324.1">
    <property type="nucleotide sequence ID" value="NZ_LGRV01000003.1"/>
</dbReference>
<accession>A0ABR5K0X0</accession>
<keyword evidence="8 10" id="KW-0594">Phospholipid biosynthesis</keyword>
<keyword evidence="3 10" id="KW-0808">Transferase</keyword>
<keyword evidence="5 10" id="KW-1133">Transmembrane helix</keyword>
<keyword evidence="11" id="KW-0012">Acyltransferase</keyword>
<dbReference type="PANTHER" id="PTHR30309:SF0">
    <property type="entry name" value="GLYCEROL-3-PHOSPHATE ACYLTRANSFERASE-RELATED"/>
    <property type="match status" value="1"/>
</dbReference>
<keyword evidence="12" id="KW-1185">Reference proteome</keyword>
<evidence type="ECO:0000256" key="2">
    <source>
        <dbReference type="ARBA" id="ARBA00022516"/>
    </source>
</evidence>
<organism evidence="11 12">
    <name type="scientific">Lysinibacillus contaminans</name>
    <dbReference type="NCBI Taxonomy" id="1293441"/>
    <lineage>
        <taxon>Bacteria</taxon>
        <taxon>Bacillati</taxon>
        <taxon>Bacillota</taxon>
        <taxon>Bacilli</taxon>
        <taxon>Bacillales</taxon>
        <taxon>Bacillaceae</taxon>
        <taxon>Lysinibacillus</taxon>
    </lineage>
</organism>
<evidence type="ECO:0000256" key="6">
    <source>
        <dbReference type="ARBA" id="ARBA00023098"/>
    </source>
</evidence>
<gene>
    <name evidence="10" type="primary">plsY</name>
    <name evidence="11" type="ORF">AEA09_07995</name>
</gene>
<dbReference type="Pfam" id="PF02660">
    <property type="entry name" value="G3P_acyltransf"/>
    <property type="match status" value="1"/>
</dbReference>
<keyword evidence="7 10" id="KW-0472">Membrane</keyword>
<comment type="function">
    <text evidence="10">Catalyzes the transfer of an acyl group from acyl-phosphate (acyl-PO(4)) to glycerol-3-phosphate (G3P) to form lysophosphatidic acid (LPA). This enzyme utilizes acyl-phosphate as fatty acyl donor, but not acyl-CoA or acyl-ACP.</text>
</comment>
<sequence>MINGLLILCAYLIGSIPSGLWIGKIFYKIDIREHGSGNLGATNTFRILGKKAGLIVTVMDVLKGTAAVLLAMLPAFSEATIHPLILGVVAVVGHVFPVFAGFRGGKAVATSAGVVLGYSWPLFIVLFFTFFLTLKLTKIVSLTSIIVSSVALIYSIVYYFVTGDFALFILVACLFSFIVYRHRANITRIKNGTEPKVKWI</sequence>
<feature type="transmembrane region" description="Helical" evidence="10">
    <location>
        <begin position="52"/>
        <end position="72"/>
    </location>
</feature>
<comment type="subunit">
    <text evidence="10">Probably interacts with PlsX.</text>
</comment>
<comment type="similarity">
    <text evidence="10">Belongs to the PlsY family.</text>
</comment>
<name>A0ABR5K0X0_9BACI</name>
<evidence type="ECO:0000256" key="4">
    <source>
        <dbReference type="ARBA" id="ARBA00022692"/>
    </source>
</evidence>
<keyword evidence="9 10" id="KW-1208">Phospholipid metabolism</keyword>
<dbReference type="NCBIfam" id="TIGR00023">
    <property type="entry name" value="glycerol-3-phosphate 1-O-acyltransferase PlsY"/>
    <property type="match status" value="1"/>
</dbReference>
<feature type="transmembrane region" description="Helical" evidence="10">
    <location>
        <begin position="139"/>
        <end position="159"/>
    </location>
</feature>
<evidence type="ECO:0000256" key="1">
    <source>
        <dbReference type="ARBA" id="ARBA00022475"/>
    </source>
</evidence>
<dbReference type="InterPro" id="IPR003811">
    <property type="entry name" value="G3P_acylTferase_PlsY"/>
</dbReference>
<feature type="transmembrane region" description="Helical" evidence="10">
    <location>
        <begin position="165"/>
        <end position="180"/>
    </location>
</feature>
<evidence type="ECO:0000256" key="5">
    <source>
        <dbReference type="ARBA" id="ARBA00022989"/>
    </source>
</evidence>
<evidence type="ECO:0000256" key="8">
    <source>
        <dbReference type="ARBA" id="ARBA00023209"/>
    </source>
</evidence>
<feature type="transmembrane region" description="Helical" evidence="10">
    <location>
        <begin position="84"/>
        <end position="102"/>
    </location>
</feature>
<dbReference type="HAMAP" id="MF_01043">
    <property type="entry name" value="PlsY"/>
    <property type="match status" value="1"/>
</dbReference>
<dbReference type="PANTHER" id="PTHR30309">
    <property type="entry name" value="INNER MEMBRANE PROTEIN YGIH"/>
    <property type="match status" value="1"/>
</dbReference>
<dbReference type="EMBL" id="LGRV01000003">
    <property type="protein sequence ID" value="KOS68494.1"/>
    <property type="molecule type" value="Genomic_DNA"/>
</dbReference>
<evidence type="ECO:0000256" key="7">
    <source>
        <dbReference type="ARBA" id="ARBA00023136"/>
    </source>
</evidence>
<proteinExistence type="inferred from homology"/>
<feature type="transmembrane region" description="Helical" evidence="10">
    <location>
        <begin position="5"/>
        <end position="27"/>
    </location>
</feature>
<comment type="catalytic activity">
    <reaction evidence="10">
        <text>an acyl phosphate + sn-glycerol 3-phosphate = a 1-acyl-sn-glycero-3-phosphate + phosphate</text>
        <dbReference type="Rhea" id="RHEA:34075"/>
        <dbReference type="ChEBI" id="CHEBI:43474"/>
        <dbReference type="ChEBI" id="CHEBI:57597"/>
        <dbReference type="ChEBI" id="CHEBI:57970"/>
        <dbReference type="ChEBI" id="CHEBI:59918"/>
        <dbReference type="EC" id="2.3.1.275"/>
    </reaction>
</comment>
<protein>
    <recommendedName>
        <fullName evidence="10">Glycerol-3-phosphate acyltransferase</fullName>
    </recommendedName>
    <alternativeName>
        <fullName evidence="10">Acyl-PO4 G3P acyltransferase</fullName>
    </alternativeName>
    <alternativeName>
        <fullName evidence="10">Acyl-phosphate--glycerol-3-phosphate acyltransferase</fullName>
    </alternativeName>
    <alternativeName>
        <fullName evidence="10">G3P acyltransferase</fullName>
        <shortName evidence="10">GPAT</shortName>
        <ecNumber evidence="10">2.3.1.275</ecNumber>
    </alternativeName>
    <alternativeName>
        <fullName evidence="10">Lysophosphatidic acid synthase</fullName>
        <shortName evidence="10">LPA synthase</shortName>
    </alternativeName>
</protein>
<comment type="subcellular location">
    <subcellularLocation>
        <location evidence="10">Cell membrane</location>
        <topology evidence="10">Multi-pass membrane protein</topology>
    </subcellularLocation>
</comment>
<evidence type="ECO:0000256" key="10">
    <source>
        <dbReference type="HAMAP-Rule" id="MF_01043"/>
    </source>
</evidence>
<keyword evidence="6 10" id="KW-0443">Lipid metabolism</keyword>
<keyword evidence="4 10" id="KW-0812">Transmembrane</keyword>
<evidence type="ECO:0000313" key="11">
    <source>
        <dbReference type="EMBL" id="KOS68494.1"/>
    </source>
</evidence>
<dbReference type="GO" id="GO:0016746">
    <property type="term" value="F:acyltransferase activity"/>
    <property type="evidence" value="ECO:0007669"/>
    <property type="project" value="UniProtKB-KW"/>
</dbReference>
<evidence type="ECO:0000256" key="9">
    <source>
        <dbReference type="ARBA" id="ARBA00023264"/>
    </source>
</evidence>
<reference evidence="12" key="1">
    <citation type="submission" date="2015-07" db="EMBL/GenBank/DDBJ databases">
        <title>Fjat-14205 dsm 2895.</title>
        <authorList>
            <person name="Liu B."/>
            <person name="Wang J."/>
            <person name="Zhu Y."/>
            <person name="Liu G."/>
            <person name="Chen Q."/>
            <person name="Chen Z."/>
            <person name="Lan J."/>
            <person name="Che J."/>
            <person name="Ge C."/>
            <person name="Shi H."/>
            <person name="Pan Z."/>
            <person name="Liu X."/>
        </authorList>
    </citation>
    <scope>NUCLEOTIDE SEQUENCE [LARGE SCALE GENOMIC DNA]</scope>
    <source>
        <strain evidence="12">DSM 25560</strain>
    </source>
</reference>
<evidence type="ECO:0000256" key="3">
    <source>
        <dbReference type="ARBA" id="ARBA00022679"/>
    </source>
</evidence>
<comment type="caution">
    <text evidence="11">The sequence shown here is derived from an EMBL/GenBank/DDBJ whole genome shotgun (WGS) entry which is preliminary data.</text>
</comment>
<keyword evidence="2 10" id="KW-0444">Lipid biosynthesis</keyword>
<comment type="pathway">
    <text evidence="10">Lipid metabolism; phospholipid metabolism.</text>
</comment>
<keyword evidence="1 10" id="KW-1003">Cell membrane</keyword>
<dbReference type="Proteomes" id="UP000050668">
    <property type="component" value="Unassembled WGS sequence"/>
</dbReference>
<feature type="transmembrane region" description="Helical" evidence="10">
    <location>
        <begin position="108"/>
        <end position="132"/>
    </location>
</feature>